<dbReference type="SMART" id="SM00882">
    <property type="entry name" value="CoA_trans"/>
    <property type="match status" value="1"/>
</dbReference>
<organism evidence="1 2">
    <name type="scientific">Savagea serpentis</name>
    <dbReference type="NCBI Taxonomy" id="2785297"/>
    <lineage>
        <taxon>Bacteria</taxon>
        <taxon>Bacillati</taxon>
        <taxon>Bacillota</taxon>
        <taxon>Bacilli</taxon>
        <taxon>Bacillales</taxon>
        <taxon>Caryophanaceae</taxon>
        <taxon>Savagea</taxon>
    </lineage>
</organism>
<dbReference type="GO" id="GO:0008410">
    <property type="term" value="F:CoA-transferase activity"/>
    <property type="evidence" value="ECO:0007669"/>
    <property type="project" value="InterPro"/>
</dbReference>
<proteinExistence type="predicted"/>
<dbReference type="InterPro" id="IPR004165">
    <property type="entry name" value="CoA_trans_fam_I"/>
</dbReference>
<dbReference type="InterPro" id="IPR012792">
    <property type="entry name" value="3-oxoacid_CoA-transf_A"/>
</dbReference>
<keyword evidence="1" id="KW-0808">Transferase</keyword>
<keyword evidence="2" id="KW-1185">Reference proteome</keyword>
<dbReference type="PANTHER" id="PTHR13707">
    <property type="entry name" value="KETOACID-COENZYME A TRANSFERASE"/>
    <property type="match status" value="1"/>
</dbReference>
<protein>
    <submittedName>
        <fullName evidence="1">CoA transferase subunit A</fullName>
    </submittedName>
</protein>
<comment type="caution">
    <text evidence="1">The sequence shown here is derived from an EMBL/GenBank/DDBJ whole genome shotgun (WGS) entry which is preliminary data.</text>
</comment>
<accession>A0A8J7KC25</accession>
<dbReference type="AlphaFoldDB" id="A0A8J7KC25"/>
<dbReference type="RefSeq" id="WP_194562491.1">
    <property type="nucleotide sequence ID" value="NZ_JADKPV010000002.1"/>
</dbReference>
<dbReference type="Gene3D" id="3.40.1080.10">
    <property type="entry name" value="Glutaconate Coenzyme A-transferase"/>
    <property type="match status" value="1"/>
</dbReference>
<dbReference type="EMBL" id="JADKPV010000002">
    <property type="protein sequence ID" value="MBF4501007.1"/>
    <property type="molecule type" value="Genomic_DNA"/>
</dbReference>
<dbReference type="Pfam" id="PF01144">
    <property type="entry name" value="CoA_trans"/>
    <property type="match status" value="1"/>
</dbReference>
<evidence type="ECO:0000313" key="1">
    <source>
        <dbReference type="EMBL" id="MBF4501007.1"/>
    </source>
</evidence>
<reference evidence="1" key="1">
    <citation type="submission" date="2020-11" db="EMBL/GenBank/DDBJ databases">
        <title>Multidrug resistant novel bacterium Savagea serpentis sp. nov., isolated from the scats of a vine snake (Ahaetulla nasuta).</title>
        <authorList>
            <person name="Venkata Ramana V."/>
            <person name="Vikas Patil S."/>
            <person name="Yogita Lugani V."/>
        </authorList>
    </citation>
    <scope>NUCLEOTIDE SEQUENCE</scope>
    <source>
        <strain evidence="1">SN6</strain>
    </source>
</reference>
<dbReference type="NCBIfam" id="TIGR02429">
    <property type="entry name" value="pcaI_scoA_fam"/>
    <property type="match status" value="1"/>
</dbReference>
<dbReference type="InterPro" id="IPR037171">
    <property type="entry name" value="NagB/RpiA_transferase-like"/>
</dbReference>
<dbReference type="Proteomes" id="UP000622653">
    <property type="component" value="Unassembled WGS sequence"/>
</dbReference>
<dbReference type="SUPFAM" id="SSF100950">
    <property type="entry name" value="NagB/RpiA/CoA transferase-like"/>
    <property type="match status" value="1"/>
</dbReference>
<dbReference type="PANTHER" id="PTHR13707:SF57">
    <property type="entry name" value="SUCCINYL-COA:3-KETOACID COENZYME A TRANSFERASE SUBUNIT B-RELATED"/>
    <property type="match status" value="1"/>
</dbReference>
<name>A0A8J7KC25_9BACL</name>
<sequence>MRNKVITPEEAADMIQSGQTMMVGGFGLIGSPLTILKALESRAVDGLTVISNNVGEEGRGLGRILQQGKISKAIGSYFTSNREAVRMYNEGKLQLQLIPQGTLAEALRAGGAGIPAFYTSTSAGTKLAEGKEVKQFGGKTYVLQEALHADVALIKAHQADELGNLTYYKTARNFNPMMATAGQKVIVEVDEIVPVGELDPEAIVTPHLYVDYLVLSKATLLEGGQVRYES</sequence>
<gene>
    <name evidence="1" type="ORF">IRY55_06460</name>
</gene>
<evidence type="ECO:0000313" key="2">
    <source>
        <dbReference type="Proteomes" id="UP000622653"/>
    </source>
</evidence>